<evidence type="ECO:0000256" key="2">
    <source>
        <dbReference type="ARBA" id="ARBA00023125"/>
    </source>
</evidence>
<dbReference type="InterPro" id="IPR018060">
    <property type="entry name" value="HTH_AraC"/>
</dbReference>
<organism evidence="5 6">
    <name type="scientific">Persicobacter psychrovividus</name>
    <dbReference type="NCBI Taxonomy" id="387638"/>
    <lineage>
        <taxon>Bacteria</taxon>
        <taxon>Pseudomonadati</taxon>
        <taxon>Bacteroidota</taxon>
        <taxon>Cytophagia</taxon>
        <taxon>Cytophagales</taxon>
        <taxon>Persicobacteraceae</taxon>
        <taxon>Persicobacter</taxon>
    </lineage>
</organism>
<dbReference type="PRINTS" id="PR00032">
    <property type="entry name" value="HTHARAC"/>
</dbReference>
<keyword evidence="1" id="KW-0805">Transcription regulation</keyword>
<dbReference type="CDD" id="cd06986">
    <property type="entry name" value="cupin_MmsR-like_N"/>
    <property type="match status" value="1"/>
</dbReference>
<dbReference type="PANTHER" id="PTHR43280">
    <property type="entry name" value="ARAC-FAMILY TRANSCRIPTIONAL REGULATOR"/>
    <property type="match status" value="1"/>
</dbReference>
<dbReference type="Pfam" id="PF02311">
    <property type="entry name" value="AraC_binding"/>
    <property type="match status" value="1"/>
</dbReference>
<dbReference type="EMBL" id="AP025293">
    <property type="protein sequence ID" value="BDD00901.1"/>
    <property type="molecule type" value="Genomic_DNA"/>
</dbReference>
<evidence type="ECO:0000313" key="6">
    <source>
        <dbReference type="Proteomes" id="UP001354989"/>
    </source>
</evidence>
<dbReference type="SUPFAM" id="SSF46689">
    <property type="entry name" value="Homeodomain-like"/>
    <property type="match status" value="2"/>
</dbReference>
<protein>
    <submittedName>
        <fullName evidence="5">Transcriptional regulator</fullName>
    </submittedName>
</protein>
<keyword evidence="6" id="KW-1185">Reference proteome</keyword>
<proteinExistence type="predicted"/>
<dbReference type="Gene3D" id="2.60.120.280">
    <property type="entry name" value="Regulatory protein AraC"/>
    <property type="match status" value="1"/>
</dbReference>
<dbReference type="Gene3D" id="1.10.10.60">
    <property type="entry name" value="Homeodomain-like"/>
    <property type="match status" value="2"/>
</dbReference>
<dbReference type="InterPro" id="IPR003313">
    <property type="entry name" value="AraC-bd"/>
</dbReference>
<dbReference type="SMART" id="SM00342">
    <property type="entry name" value="HTH_ARAC"/>
    <property type="match status" value="1"/>
</dbReference>
<dbReference type="SUPFAM" id="SSF51215">
    <property type="entry name" value="Regulatory protein AraC"/>
    <property type="match status" value="1"/>
</dbReference>
<keyword evidence="2" id="KW-0238">DNA-binding</keyword>
<reference evidence="5 6" key="1">
    <citation type="submission" date="2021-12" db="EMBL/GenBank/DDBJ databases">
        <title>Genome sequencing of bacteria with rrn-lacking chromosome and rrn-plasmid.</title>
        <authorList>
            <person name="Anda M."/>
            <person name="Iwasaki W."/>
        </authorList>
    </citation>
    <scope>NUCLEOTIDE SEQUENCE [LARGE SCALE GENOMIC DNA]</scope>
    <source>
        <strain evidence="5 6">NBRC 101262</strain>
        <plasmid evidence="5 6">pPP1</plasmid>
    </source>
</reference>
<keyword evidence="5" id="KW-0614">Plasmid</keyword>
<sequence>MNTGTQIPEGKRKINLARDLFDALRSAPLTRDLFLTDLGYYPRADYHFCQRAKGVNEYVVLYCNNGTGWVEYEQQQYQMSINDFCILPAGQPHAYGANPKDPWSVYWIHFSGALADDWYGQYKKEDFFIINTHFERKEQRNAMFEEIYKILRMGDSWESLIYVNQVFKNYLSSFIWTHQFRGTKYAKSHDVVHQAISILKSGISDNITLEELAHKNNLSVPYFSKLFRTRTGFAPVDYYIRLKMQKACDLLSFSDMTIKQVAAHIGYNDPYYFSRIFKKTIGTSPSAYRKEQLIEQMGHPETESYHEQQNPDRTT</sequence>
<dbReference type="InterPro" id="IPR018062">
    <property type="entry name" value="HTH_AraC-typ_CS"/>
</dbReference>
<keyword evidence="3" id="KW-0804">Transcription</keyword>
<evidence type="ECO:0000256" key="1">
    <source>
        <dbReference type="ARBA" id="ARBA00023015"/>
    </source>
</evidence>
<dbReference type="Pfam" id="PF12833">
    <property type="entry name" value="HTH_18"/>
    <property type="match status" value="1"/>
</dbReference>
<name>A0ABM7VIV4_9BACT</name>
<evidence type="ECO:0000256" key="3">
    <source>
        <dbReference type="ARBA" id="ARBA00023163"/>
    </source>
</evidence>
<geneLocation type="plasmid" evidence="5 6">
    <name>pPP1</name>
</geneLocation>
<dbReference type="InterPro" id="IPR009057">
    <property type="entry name" value="Homeodomain-like_sf"/>
</dbReference>
<accession>A0ABM7VIV4</accession>
<dbReference type="RefSeq" id="WP_332921582.1">
    <property type="nucleotide sequence ID" value="NZ_AP025293.1"/>
</dbReference>
<gene>
    <name evidence="5" type="ORF">PEPS_31810</name>
</gene>
<evidence type="ECO:0000259" key="4">
    <source>
        <dbReference type="PROSITE" id="PS01124"/>
    </source>
</evidence>
<dbReference type="PANTHER" id="PTHR43280:SF30">
    <property type="entry name" value="MMSAB OPERON REGULATORY PROTEIN"/>
    <property type="match status" value="1"/>
</dbReference>
<dbReference type="Proteomes" id="UP001354989">
    <property type="component" value="Plasmid pPP1"/>
</dbReference>
<dbReference type="InterPro" id="IPR037923">
    <property type="entry name" value="HTH-like"/>
</dbReference>
<evidence type="ECO:0000313" key="5">
    <source>
        <dbReference type="EMBL" id="BDD00901.1"/>
    </source>
</evidence>
<dbReference type="PROSITE" id="PS01124">
    <property type="entry name" value="HTH_ARAC_FAMILY_2"/>
    <property type="match status" value="1"/>
</dbReference>
<dbReference type="InterPro" id="IPR020449">
    <property type="entry name" value="Tscrpt_reg_AraC-type_HTH"/>
</dbReference>
<dbReference type="PROSITE" id="PS00041">
    <property type="entry name" value="HTH_ARAC_FAMILY_1"/>
    <property type="match status" value="1"/>
</dbReference>
<feature type="domain" description="HTH araC/xylS-type" evidence="4">
    <location>
        <begin position="193"/>
        <end position="291"/>
    </location>
</feature>